<dbReference type="SUPFAM" id="SSF140996">
    <property type="entry name" value="Hermes dimerisation domain"/>
    <property type="match status" value="1"/>
</dbReference>
<proteinExistence type="predicted"/>
<evidence type="ECO:0000256" key="2">
    <source>
        <dbReference type="ARBA" id="ARBA00022723"/>
    </source>
</evidence>
<keyword evidence="3 9" id="KW-0863">Zinc-finger</keyword>
<dbReference type="GO" id="GO:0005634">
    <property type="term" value="C:nucleus"/>
    <property type="evidence" value="ECO:0007669"/>
    <property type="project" value="UniProtKB-SubCell"/>
</dbReference>
<dbReference type="Pfam" id="PF05699">
    <property type="entry name" value="Dimer_Tnp_hAT"/>
    <property type="match status" value="1"/>
</dbReference>
<dbReference type="GO" id="GO:0008270">
    <property type="term" value="F:zinc ion binding"/>
    <property type="evidence" value="ECO:0007669"/>
    <property type="project" value="UniProtKB-KW"/>
</dbReference>
<evidence type="ECO:0000256" key="3">
    <source>
        <dbReference type="ARBA" id="ARBA00022771"/>
    </source>
</evidence>
<evidence type="ECO:0000256" key="7">
    <source>
        <dbReference type="ARBA" id="ARBA00023163"/>
    </source>
</evidence>
<keyword evidence="4" id="KW-0862">Zinc</keyword>
<comment type="subcellular location">
    <subcellularLocation>
        <location evidence="1">Nucleus</location>
    </subcellularLocation>
</comment>
<reference evidence="11" key="1">
    <citation type="submission" date="2025-08" db="UniProtKB">
        <authorList>
            <consortium name="Ensembl"/>
        </authorList>
    </citation>
    <scope>IDENTIFICATION</scope>
</reference>
<dbReference type="Pfam" id="PF02892">
    <property type="entry name" value="zf-BED"/>
    <property type="match status" value="1"/>
</dbReference>
<keyword evidence="5" id="KW-0805">Transcription regulation</keyword>
<dbReference type="PANTHER" id="PTHR46481">
    <property type="entry name" value="ZINC FINGER BED DOMAIN-CONTAINING PROTEIN 4"/>
    <property type="match status" value="1"/>
</dbReference>
<dbReference type="InterPro" id="IPR012337">
    <property type="entry name" value="RNaseH-like_sf"/>
</dbReference>
<keyword evidence="12" id="KW-1185">Reference proteome</keyword>
<evidence type="ECO:0000313" key="12">
    <source>
        <dbReference type="Proteomes" id="UP000472270"/>
    </source>
</evidence>
<evidence type="ECO:0000256" key="5">
    <source>
        <dbReference type="ARBA" id="ARBA00023015"/>
    </source>
</evidence>
<dbReference type="GO" id="GO:0009791">
    <property type="term" value="P:post-embryonic development"/>
    <property type="evidence" value="ECO:0007669"/>
    <property type="project" value="UniProtKB-ARBA"/>
</dbReference>
<dbReference type="SUPFAM" id="SSF57667">
    <property type="entry name" value="beta-beta-alpha zinc fingers"/>
    <property type="match status" value="1"/>
</dbReference>
<keyword evidence="7" id="KW-0804">Transcription</keyword>
<feature type="domain" description="BED-type" evidence="10">
    <location>
        <begin position="8"/>
        <end position="57"/>
    </location>
</feature>
<evidence type="ECO:0000259" key="10">
    <source>
        <dbReference type="PROSITE" id="PS50808"/>
    </source>
</evidence>
<keyword evidence="2" id="KW-0479">Metal-binding</keyword>
<evidence type="ECO:0000256" key="6">
    <source>
        <dbReference type="ARBA" id="ARBA00023125"/>
    </source>
</evidence>
<evidence type="ECO:0000256" key="4">
    <source>
        <dbReference type="ARBA" id="ARBA00022833"/>
    </source>
</evidence>
<reference evidence="11" key="2">
    <citation type="submission" date="2025-09" db="UniProtKB">
        <authorList>
            <consortium name="Ensembl"/>
        </authorList>
    </citation>
    <scope>IDENTIFICATION</scope>
</reference>
<dbReference type="SUPFAM" id="SSF53098">
    <property type="entry name" value="Ribonuclease H-like"/>
    <property type="match status" value="1"/>
</dbReference>
<keyword evidence="6" id="KW-0238">DNA-binding</keyword>
<accession>A0A673HB45</accession>
<name>A0A673HB45_9TELE</name>
<dbReference type="InterPro" id="IPR003656">
    <property type="entry name" value="Znf_BED"/>
</dbReference>
<dbReference type="PROSITE" id="PS50808">
    <property type="entry name" value="ZF_BED"/>
    <property type="match status" value="1"/>
</dbReference>
<dbReference type="GO" id="GO:0046983">
    <property type="term" value="F:protein dimerization activity"/>
    <property type="evidence" value="ECO:0007669"/>
    <property type="project" value="InterPro"/>
</dbReference>
<keyword evidence="8" id="KW-0539">Nucleus</keyword>
<dbReference type="InterPro" id="IPR008906">
    <property type="entry name" value="HATC_C_dom"/>
</dbReference>
<dbReference type="PANTHER" id="PTHR46481:SF10">
    <property type="entry name" value="ZINC FINGER BED DOMAIN-CONTAINING PROTEIN 39"/>
    <property type="match status" value="1"/>
</dbReference>
<dbReference type="GO" id="GO:0003677">
    <property type="term" value="F:DNA binding"/>
    <property type="evidence" value="ECO:0007669"/>
    <property type="project" value="UniProtKB-KW"/>
</dbReference>
<organism evidence="11 12">
    <name type="scientific">Sinocyclocheilus rhinocerous</name>
    <dbReference type="NCBI Taxonomy" id="307959"/>
    <lineage>
        <taxon>Eukaryota</taxon>
        <taxon>Metazoa</taxon>
        <taxon>Chordata</taxon>
        <taxon>Craniata</taxon>
        <taxon>Vertebrata</taxon>
        <taxon>Euteleostomi</taxon>
        <taxon>Actinopterygii</taxon>
        <taxon>Neopterygii</taxon>
        <taxon>Teleostei</taxon>
        <taxon>Ostariophysi</taxon>
        <taxon>Cypriniformes</taxon>
        <taxon>Cyprinidae</taxon>
        <taxon>Cyprininae</taxon>
        <taxon>Sinocyclocheilus</taxon>
    </lineage>
</organism>
<dbReference type="AlphaFoldDB" id="A0A673HB45"/>
<dbReference type="Ensembl" id="ENSSRHT00000023503.1">
    <property type="protein sequence ID" value="ENSSRHP00000022803.1"/>
    <property type="gene ID" value="ENSSRHG00000012080.1"/>
</dbReference>
<dbReference type="Proteomes" id="UP000472270">
    <property type="component" value="Unassembled WGS sequence"/>
</dbReference>
<evidence type="ECO:0000313" key="11">
    <source>
        <dbReference type="Ensembl" id="ENSSRHP00000022803.1"/>
    </source>
</evidence>
<evidence type="ECO:0000256" key="9">
    <source>
        <dbReference type="PROSITE-ProRule" id="PRU00027"/>
    </source>
</evidence>
<dbReference type="InterPro" id="IPR036236">
    <property type="entry name" value="Znf_C2H2_sf"/>
</dbReference>
<evidence type="ECO:0000256" key="8">
    <source>
        <dbReference type="ARBA" id="ARBA00023242"/>
    </source>
</evidence>
<dbReference type="SMART" id="SM00614">
    <property type="entry name" value="ZnF_BED"/>
    <property type="match status" value="1"/>
</dbReference>
<evidence type="ECO:0000256" key="1">
    <source>
        <dbReference type="ARBA" id="ARBA00004123"/>
    </source>
</evidence>
<protein>
    <recommendedName>
        <fullName evidence="10">BED-type domain-containing protein</fullName>
    </recommendedName>
</protein>
<sequence length="531" mass="60939">MEAKSVHINRSEVWNYFDQNDQHVVCKICQVKLSYHNSTTTMRNHIKFKHRNVIIDPPNEDRQLPITALATAGRQRCTPERAEKTTQLIAKIISRDMLPLSFIDGEGFKEFLQFLEPDYDIPSRKTITARIELQHESMVSKLRTTLATVDFVAITSDSWTALTTESYVTITCHFIADGKVNSCVLQTQALEERHSAANLADYLMTSVEQWGLDGKVVACVHDNARNMIAANRDVNWESVPCFAHTLQLAINDGFKAASINRLIGACSRLVGHFHHSTIASNALKQKQRQLELPSHKLVQYCKMRWNSAADMLARLHEQRWAITVVLSDRTVTKLADAKTLELIDDHWQTIEEMLPVLQSLKTASEQRINTTNLENAGKTPLLASALDPRHKHLRFLDENMREAVRKNFLNNIRDEAMPICQKRLRQFFGDDYRESSRDEWEQFLLEPCIPPDEDTIQWWNENTKRFKKLSRLAHRHLCVPATFVPAEHVFSAAGLIVNRLRSQLSPDHVDMLVFLNKNIYSNVIFAENAHP</sequence>
<dbReference type="InterPro" id="IPR052035">
    <property type="entry name" value="ZnF_BED_domain_contain"/>
</dbReference>